<evidence type="ECO:0000256" key="8">
    <source>
        <dbReference type="ARBA" id="ARBA00035425"/>
    </source>
</evidence>
<gene>
    <name evidence="10" type="ORF">R5R35_010187</name>
</gene>
<name>A0AAN9VPS1_9ORTH</name>
<evidence type="ECO:0000256" key="3">
    <source>
        <dbReference type="ARBA" id="ARBA00022946"/>
    </source>
</evidence>
<accession>A0AAN9VPS1</accession>
<keyword evidence="6" id="KW-0687">Ribonucleoprotein</keyword>
<sequence>MNSRVLVCYNLYLQRKFQTSALYCINRQWREGRGLPINPTSFGPLTNKPDFAYDDGRPVPLGSNARKRVMKQRTYAERIVQLLNEVNFAEERHRKLKEEEEQLRNKILENKLTPKGKKELD</sequence>
<evidence type="ECO:0000313" key="11">
    <source>
        <dbReference type="Proteomes" id="UP001378592"/>
    </source>
</evidence>
<keyword evidence="4" id="KW-0689">Ribosomal protein</keyword>
<dbReference type="InterPro" id="IPR034596">
    <property type="entry name" value="Ribosomal_mL52"/>
</dbReference>
<feature type="compositionally biased region" description="Basic and acidic residues" evidence="9">
    <location>
        <begin position="99"/>
        <end position="109"/>
    </location>
</feature>
<dbReference type="PANTHER" id="PTHR34090">
    <property type="entry name" value="39S RIBOSOMAL PROTEIN L52, MITOCHONDRIAL"/>
    <property type="match status" value="1"/>
</dbReference>
<evidence type="ECO:0000256" key="7">
    <source>
        <dbReference type="ARBA" id="ARBA00035181"/>
    </source>
</evidence>
<dbReference type="Proteomes" id="UP001378592">
    <property type="component" value="Unassembled WGS sequence"/>
</dbReference>
<evidence type="ECO:0000256" key="1">
    <source>
        <dbReference type="ARBA" id="ARBA00004173"/>
    </source>
</evidence>
<protein>
    <recommendedName>
        <fullName evidence="7">Large ribosomal subunit protein mL52</fullName>
    </recommendedName>
    <alternativeName>
        <fullName evidence="8">39S ribosomal protein L52, mitochondrial</fullName>
    </alternativeName>
</protein>
<evidence type="ECO:0000256" key="9">
    <source>
        <dbReference type="SAM" id="MobiDB-lite"/>
    </source>
</evidence>
<evidence type="ECO:0000256" key="5">
    <source>
        <dbReference type="ARBA" id="ARBA00023128"/>
    </source>
</evidence>
<comment type="subcellular location">
    <subcellularLocation>
        <location evidence="1">Mitochondrion</location>
    </subcellularLocation>
</comment>
<comment type="similarity">
    <text evidence="2">Belongs to the mitochondrion-specific ribosomal protein mL52 family.</text>
</comment>
<evidence type="ECO:0000256" key="6">
    <source>
        <dbReference type="ARBA" id="ARBA00023274"/>
    </source>
</evidence>
<reference evidence="10 11" key="1">
    <citation type="submission" date="2024-03" db="EMBL/GenBank/DDBJ databases">
        <title>The genome assembly and annotation of the cricket Gryllus longicercus Weissman &amp; Gray.</title>
        <authorList>
            <person name="Szrajer S."/>
            <person name="Gray D."/>
            <person name="Ylla G."/>
        </authorList>
    </citation>
    <scope>NUCLEOTIDE SEQUENCE [LARGE SCALE GENOMIC DNA]</scope>
    <source>
        <strain evidence="10">DAG 2021-001</strain>
        <tissue evidence="10">Whole body minus gut</tissue>
    </source>
</reference>
<dbReference type="GO" id="GO:0003735">
    <property type="term" value="F:structural constituent of ribosome"/>
    <property type="evidence" value="ECO:0007669"/>
    <property type="project" value="InterPro"/>
</dbReference>
<evidence type="ECO:0000313" key="10">
    <source>
        <dbReference type="EMBL" id="KAK7868013.1"/>
    </source>
</evidence>
<keyword evidence="3" id="KW-0809">Transit peptide</keyword>
<evidence type="ECO:0000256" key="2">
    <source>
        <dbReference type="ARBA" id="ARBA00007232"/>
    </source>
</evidence>
<dbReference type="GO" id="GO:0005762">
    <property type="term" value="C:mitochondrial large ribosomal subunit"/>
    <property type="evidence" value="ECO:0007669"/>
    <property type="project" value="InterPro"/>
</dbReference>
<dbReference type="GO" id="GO:0032543">
    <property type="term" value="P:mitochondrial translation"/>
    <property type="evidence" value="ECO:0007669"/>
    <property type="project" value="InterPro"/>
</dbReference>
<evidence type="ECO:0000256" key="4">
    <source>
        <dbReference type="ARBA" id="ARBA00022980"/>
    </source>
</evidence>
<keyword evidence="11" id="KW-1185">Reference proteome</keyword>
<dbReference type="PANTHER" id="PTHR34090:SF1">
    <property type="entry name" value="LARGE RIBOSOMAL SUBUNIT PROTEIN ML52"/>
    <property type="match status" value="1"/>
</dbReference>
<dbReference type="EMBL" id="JAZDUA010000102">
    <property type="protein sequence ID" value="KAK7868013.1"/>
    <property type="molecule type" value="Genomic_DNA"/>
</dbReference>
<dbReference type="Pfam" id="PF18699">
    <property type="entry name" value="MRPL52"/>
    <property type="match status" value="1"/>
</dbReference>
<proteinExistence type="inferred from homology"/>
<dbReference type="AlphaFoldDB" id="A0AAN9VPS1"/>
<keyword evidence="5" id="KW-0496">Mitochondrion</keyword>
<organism evidence="10 11">
    <name type="scientific">Gryllus longicercus</name>
    <dbReference type="NCBI Taxonomy" id="2509291"/>
    <lineage>
        <taxon>Eukaryota</taxon>
        <taxon>Metazoa</taxon>
        <taxon>Ecdysozoa</taxon>
        <taxon>Arthropoda</taxon>
        <taxon>Hexapoda</taxon>
        <taxon>Insecta</taxon>
        <taxon>Pterygota</taxon>
        <taxon>Neoptera</taxon>
        <taxon>Polyneoptera</taxon>
        <taxon>Orthoptera</taxon>
        <taxon>Ensifera</taxon>
        <taxon>Gryllidea</taxon>
        <taxon>Grylloidea</taxon>
        <taxon>Gryllidae</taxon>
        <taxon>Gryllinae</taxon>
        <taxon>Gryllus</taxon>
    </lineage>
</organism>
<feature type="region of interest" description="Disordered" evidence="9">
    <location>
        <begin position="99"/>
        <end position="121"/>
    </location>
</feature>
<comment type="caution">
    <text evidence="10">The sequence shown here is derived from an EMBL/GenBank/DDBJ whole genome shotgun (WGS) entry which is preliminary data.</text>
</comment>